<evidence type="ECO:0000256" key="3">
    <source>
        <dbReference type="SAM" id="MobiDB-lite"/>
    </source>
</evidence>
<proteinExistence type="predicted"/>
<feature type="transmembrane region" description="Helical" evidence="4">
    <location>
        <begin position="59"/>
        <end position="79"/>
    </location>
</feature>
<keyword evidence="4" id="KW-0812">Transmembrane</keyword>
<evidence type="ECO:0000313" key="5">
    <source>
        <dbReference type="EMBL" id="QQM16240.1"/>
    </source>
</evidence>
<feature type="compositionally biased region" description="Low complexity" evidence="3">
    <location>
        <begin position="553"/>
        <end position="562"/>
    </location>
</feature>
<evidence type="ECO:0000256" key="4">
    <source>
        <dbReference type="SAM" id="Phobius"/>
    </source>
</evidence>
<dbReference type="EMBL" id="MW052086">
    <property type="protein sequence ID" value="QQM16240.1"/>
    <property type="molecule type" value="Genomic_RNA"/>
</dbReference>
<keyword evidence="4" id="KW-0472">Membrane</keyword>
<feature type="compositionally biased region" description="Polar residues" evidence="3">
    <location>
        <begin position="527"/>
        <end position="538"/>
    </location>
</feature>
<feature type="coiled-coil region" evidence="2">
    <location>
        <begin position="419"/>
        <end position="446"/>
    </location>
</feature>
<reference evidence="5" key="2">
    <citation type="submission" date="2020-09" db="EMBL/GenBank/DDBJ databases">
        <authorList>
            <person name="Le Lay C."/>
            <person name="Shi M."/>
            <person name="Bucek A."/>
            <person name="Bourguignon T."/>
            <person name="Lo N."/>
            <person name="Holmes E.C."/>
        </authorList>
    </citation>
    <scope>NUCLEOTIDE SEQUENCE</scope>
    <source>
        <strain evidence="5">4v_2</strain>
    </source>
</reference>
<dbReference type="SUPFAM" id="SSF50494">
    <property type="entry name" value="Trypsin-like serine proteases"/>
    <property type="match status" value="1"/>
</dbReference>
<protein>
    <recommendedName>
        <fullName evidence="6">Serine protease</fullName>
    </recommendedName>
</protein>
<feature type="transmembrane region" description="Helical" evidence="4">
    <location>
        <begin position="18"/>
        <end position="38"/>
    </location>
</feature>
<feature type="compositionally biased region" description="Basic residues" evidence="3">
    <location>
        <begin position="541"/>
        <end position="550"/>
    </location>
</feature>
<evidence type="ECO:0008006" key="6">
    <source>
        <dbReference type="Google" id="ProtNLM"/>
    </source>
</evidence>
<keyword evidence="4" id="KW-1133">Transmembrane helix</keyword>
<name>A0A7T7GUU0_9VIRU</name>
<organism evidence="5">
    <name type="scientific">Wifsystermes virus</name>
    <dbReference type="NCBI Taxonomy" id="2796640"/>
    <lineage>
        <taxon>Viruses</taxon>
        <taxon>Riboviria</taxon>
    </lineage>
</organism>
<keyword evidence="2" id="KW-0175">Coiled coil</keyword>
<accession>A0A7T7GUU0</accession>
<dbReference type="GO" id="GO:0016787">
    <property type="term" value="F:hydrolase activity"/>
    <property type="evidence" value="ECO:0007669"/>
    <property type="project" value="UniProtKB-KW"/>
</dbReference>
<dbReference type="InterPro" id="IPR009003">
    <property type="entry name" value="Peptidase_S1_PA"/>
</dbReference>
<feature type="transmembrane region" description="Helical" evidence="4">
    <location>
        <begin position="85"/>
        <end position="104"/>
    </location>
</feature>
<feature type="region of interest" description="Disordered" evidence="3">
    <location>
        <begin position="478"/>
        <end position="601"/>
    </location>
</feature>
<keyword evidence="1" id="KW-0378">Hydrolase</keyword>
<reference evidence="5" key="1">
    <citation type="journal article" date="2020" name="Viruses">
        <title>Unmapped RNA Virus Diversity in Termites and their Symbionts.</title>
        <authorList>
            <person name="Lay C.L."/>
            <person name="Shi M."/>
            <person name="Bucek A."/>
            <person name="Bourguignon T."/>
            <person name="Lo N."/>
            <person name="Holmes E.C."/>
        </authorList>
    </citation>
    <scope>NUCLEOTIDE SEQUENCE</scope>
    <source>
        <strain evidence="5">4v_2</strain>
    </source>
</reference>
<evidence type="ECO:0000256" key="1">
    <source>
        <dbReference type="ARBA" id="ARBA00022801"/>
    </source>
</evidence>
<sequence length="601" mass="65820">MEGAGIRLSQLVAQYEPLVRMALAAALWPSLSALTWLFQNIAGTTLRQSLVQTAWSGTMWNIISALLMIVFAVTVATFFSLFCSAFRNICILIGIALRFLYSLVKEGVRFSRLIAAGLDQSVQSLTSKVPVEGRPIGEVLLVTPEVAGGLMSAATVASPEARIPGSDWIDMRQPEFQAPIYRVGNRLAPVCHGVRIGDYFVFPHHGVDEGSFEAVIERDGTVYAMSLHGEAVEVVPDLLALPVHPSFPIKKARVCPPMSTMAACTAGTRFAGSTGSITDEGVGHDSLAYRGSTHPGHSGAAYFQGKNLVGIHMGSSCGFNIGYSAEFVKSRMERWELLATAESSDFAFLQSLSAKRLRELGFHATGDPQEWEIKVGGRFFRVSDEEREELLRDERQSRQKQQRDWDAQFLHDDGDRRYVEEPQEERQALRSELKELRAHIRRLESAIAAPSCEYEQPDVDPVEDFSLPENIMGAHRSAGYNVQMEPRTSRPGLNVRNGTSSALISQKKKVSFGPQVRPPQSLPASKPTASSANQQESRPVSLRKRKRRTVKLSSSTVTASVTPAPPSTSIRRVGGSSSTEPLPASIRRQVRGSGPSSVTLR</sequence>
<evidence type="ECO:0000256" key="2">
    <source>
        <dbReference type="SAM" id="Coils"/>
    </source>
</evidence>